<accession>A0ABT1IFF4</accession>
<dbReference type="Gene3D" id="3.40.50.300">
    <property type="entry name" value="P-loop containing nucleotide triphosphate hydrolases"/>
    <property type="match status" value="1"/>
</dbReference>
<dbReference type="Gene3D" id="3.40.50.10140">
    <property type="entry name" value="Toll/interleukin-1 receptor homology (TIR) domain"/>
    <property type="match status" value="1"/>
</dbReference>
<dbReference type="InterPro" id="IPR027417">
    <property type="entry name" value="P-loop_NTPase"/>
</dbReference>
<evidence type="ECO:0000313" key="2">
    <source>
        <dbReference type="EMBL" id="MCP2271308.1"/>
    </source>
</evidence>
<proteinExistence type="predicted"/>
<dbReference type="Gene3D" id="1.25.40.10">
    <property type="entry name" value="Tetratricopeptide repeat domain"/>
    <property type="match status" value="1"/>
</dbReference>
<dbReference type="InterPro" id="IPR011990">
    <property type="entry name" value="TPR-like_helical_dom_sf"/>
</dbReference>
<dbReference type="Pfam" id="PF08357">
    <property type="entry name" value="SEFIR"/>
    <property type="match status" value="1"/>
</dbReference>
<dbReference type="SUPFAM" id="SSF52200">
    <property type="entry name" value="Toll/Interleukin receptor TIR domain"/>
    <property type="match status" value="1"/>
</dbReference>
<dbReference type="InterPro" id="IPR035897">
    <property type="entry name" value="Toll_tir_struct_dom_sf"/>
</dbReference>
<organism evidence="2 3">
    <name type="scientific">Actinokineospora diospyrosa</name>
    <dbReference type="NCBI Taxonomy" id="103728"/>
    <lineage>
        <taxon>Bacteria</taxon>
        <taxon>Bacillati</taxon>
        <taxon>Actinomycetota</taxon>
        <taxon>Actinomycetes</taxon>
        <taxon>Pseudonocardiales</taxon>
        <taxon>Pseudonocardiaceae</taxon>
        <taxon>Actinokineospora</taxon>
    </lineage>
</organism>
<dbReference type="PROSITE" id="PS51534">
    <property type="entry name" value="SEFIR"/>
    <property type="match status" value="1"/>
</dbReference>
<reference evidence="2 3" key="1">
    <citation type="submission" date="2022-06" db="EMBL/GenBank/DDBJ databases">
        <title>Genomic Encyclopedia of Archaeal and Bacterial Type Strains, Phase II (KMG-II): from individual species to whole genera.</title>
        <authorList>
            <person name="Goeker M."/>
        </authorList>
    </citation>
    <scope>NUCLEOTIDE SEQUENCE [LARGE SCALE GENOMIC DNA]</scope>
    <source>
        <strain evidence="2 3">DSM 44255</strain>
    </source>
</reference>
<evidence type="ECO:0000259" key="1">
    <source>
        <dbReference type="PROSITE" id="PS51534"/>
    </source>
</evidence>
<keyword evidence="3" id="KW-1185">Reference proteome</keyword>
<evidence type="ECO:0000313" key="3">
    <source>
        <dbReference type="Proteomes" id="UP001205185"/>
    </source>
</evidence>
<feature type="domain" description="SEFIR" evidence="1">
    <location>
        <begin position="20"/>
        <end position="160"/>
    </location>
</feature>
<dbReference type="SUPFAM" id="SSF48452">
    <property type="entry name" value="TPR-like"/>
    <property type="match status" value="1"/>
</dbReference>
<comment type="caution">
    <text evidence="2">The sequence shown here is derived from an EMBL/GenBank/DDBJ whole genome shotgun (WGS) entry which is preliminary data.</text>
</comment>
<dbReference type="SUPFAM" id="SSF52540">
    <property type="entry name" value="P-loop containing nucleoside triphosphate hydrolases"/>
    <property type="match status" value="1"/>
</dbReference>
<gene>
    <name evidence="2" type="ORF">LV75_003822</name>
</gene>
<protein>
    <submittedName>
        <fullName evidence="2">SEFIR domain-containing protein</fullName>
    </submittedName>
</protein>
<dbReference type="Proteomes" id="UP001205185">
    <property type="component" value="Unassembled WGS sequence"/>
</dbReference>
<sequence length="1065" mass="116424">MPFTLNPDTDSALWNNPHVTLRVFISYAQESDAHREAVRDLWVFLRANGIDAKLDQVAAETRQDWALWMGHQIRAADVVLCVASEQYRKRAEGRESAEVGRGVQWEARLIRDAFHAAQDNLTRFVPVVVKGQTRDGVPDFLAPSTTTVYHVDTPQGADKLLRFLLNRPGIVEPPLGPQRLEYDVDSPDLAAAIDGSPVGTVTDVVVWLPEDATTAKPPRLPDGRLLTAFPGVRVSHRLRGIERQATPALPGPLKVLSTDLEADIPAHTRVLEVASLDEISNALRADQFHVFRLSAPGSPEGVELDDEDGTPVFVPVQRLVDALRAGERPLPLIVVSSVELAITLVRHGADRVIVSPDPGPELYEALSQGATAAQALRDEHAILLRCGADQPLVDPSLPAVPLSHETLPSTGVGVRELPIGRLIGRRDVVRTAMAVIRDTDRDRYGDLAGVAITGVGGIGKTAVAGRILARAREHGWRIVIHEGAWNPARLISEIVGSNGDLDAVHEHLRTSRLVVLFDDFEQNLTPDGHFRDEGIAALFTTLCQEAHAATILVTSRYPFPNDDLLLRVELPPLTPVEQARLHLRLPALRDLSPDDRRTVTHTLGGHPRLIEFLDVLLRQRADLRHITAKLRALAKTEGIDPKATRDLTAGITDAIRLGSRDILLSALLTYLTEAQSDLALQMSLYRASTTRADLAFTHDSATLDADIARLRDLTLISTTGDEHHMHAWVAESLRRHLPPTQREIRQSSGFAMRSARVEAGSARVEDKVEIVRHVANLGWYGVAEMLAERFAQEMAGHLVACAAFLAEVVPLFPITVIEGARVLGLECTVSQACGLVVDDKIRRLHDAAARLATAHPDEETLWLLANAHDLSGIQAQAYFAHGVAYRHYTEALRITQELVTALPDRLDLRRGLVAGHLRLGKIVYGPDHVEARAGHLAAAVDAAEHLHDASPDDPGAVRGLLVVYSAVGDFLLEQDEVEEAAEFYATCLRCSDLLTGPGMRRDRAIIHRKLGRLAAAQGDADTAAHHFGEAKRHMGELLTVDPENAQYARDLADVEAEVSLLNAEN</sequence>
<dbReference type="EMBL" id="JAMTCO010000009">
    <property type="protein sequence ID" value="MCP2271308.1"/>
    <property type="molecule type" value="Genomic_DNA"/>
</dbReference>
<name>A0ABT1IFF4_9PSEU</name>
<dbReference type="InterPro" id="IPR013568">
    <property type="entry name" value="SEFIR_dom"/>
</dbReference>